<dbReference type="EMBL" id="CM046388">
    <property type="protein sequence ID" value="KAI8572013.1"/>
    <property type="molecule type" value="Genomic_DNA"/>
</dbReference>
<evidence type="ECO:0000313" key="1">
    <source>
        <dbReference type="EMBL" id="KAI8572013.1"/>
    </source>
</evidence>
<evidence type="ECO:0000313" key="2">
    <source>
        <dbReference type="Proteomes" id="UP001062846"/>
    </source>
</evidence>
<reference evidence="1" key="1">
    <citation type="submission" date="2022-02" db="EMBL/GenBank/DDBJ databases">
        <title>Plant Genome Project.</title>
        <authorList>
            <person name="Zhang R.-G."/>
        </authorList>
    </citation>
    <scope>NUCLEOTIDE SEQUENCE</scope>
    <source>
        <strain evidence="1">AT1</strain>
    </source>
</reference>
<sequence>MELCSGIGLVGISATDWFGGADDIEVFGEGLGDFRGGMGLRVGLYEVDGAVVLLVRVVGKMRMEDD</sequence>
<gene>
    <name evidence="1" type="ORF">RHMOL_Rhmol01G0165900</name>
</gene>
<accession>A0ACC0Q1V8</accession>
<name>A0ACC0Q1V8_RHOML</name>
<comment type="caution">
    <text evidence="1">The sequence shown here is derived from an EMBL/GenBank/DDBJ whole genome shotgun (WGS) entry which is preliminary data.</text>
</comment>
<keyword evidence="2" id="KW-1185">Reference proteome</keyword>
<protein>
    <submittedName>
        <fullName evidence="1">Uncharacterized protein</fullName>
    </submittedName>
</protein>
<dbReference type="Proteomes" id="UP001062846">
    <property type="component" value="Chromosome 1"/>
</dbReference>
<organism evidence="1 2">
    <name type="scientific">Rhododendron molle</name>
    <name type="common">Chinese azalea</name>
    <name type="synonym">Azalea mollis</name>
    <dbReference type="NCBI Taxonomy" id="49168"/>
    <lineage>
        <taxon>Eukaryota</taxon>
        <taxon>Viridiplantae</taxon>
        <taxon>Streptophyta</taxon>
        <taxon>Embryophyta</taxon>
        <taxon>Tracheophyta</taxon>
        <taxon>Spermatophyta</taxon>
        <taxon>Magnoliopsida</taxon>
        <taxon>eudicotyledons</taxon>
        <taxon>Gunneridae</taxon>
        <taxon>Pentapetalae</taxon>
        <taxon>asterids</taxon>
        <taxon>Ericales</taxon>
        <taxon>Ericaceae</taxon>
        <taxon>Ericoideae</taxon>
        <taxon>Rhodoreae</taxon>
        <taxon>Rhododendron</taxon>
    </lineage>
</organism>
<proteinExistence type="predicted"/>